<dbReference type="EC" id="3.2.1.6" evidence="4"/>
<evidence type="ECO:0000313" key="13">
    <source>
        <dbReference type="EMBL" id="KAJ5719050.1"/>
    </source>
</evidence>
<keyword evidence="6" id="KW-0336">GPI-anchor</keyword>
<comment type="subcellular location">
    <subcellularLocation>
        <location evidence="2">Cell membrane</location>
        <topology evidence="2">Lipid-anchor</topology>
        <topology evidence="2">GPI-anchor</topology>
    </subcellularLocation>
</comment>
<evidence type="ECO:0000256" key="8">
    <source>
        <dbReference type="ARBA" id="ARBA00023288"/>
    </source>
</evidence>
<feature type="compositionally biased region" description="Basic residues" evidence="10">
    <location>
        <begin position="338"/>
        <end position="362"/>
    </location>
</feature>
<feature type="compositionally biased region" description="Low complexity" evidence="10">
    <location>
        <begin position="314"/>
        <end position="328"/>
    </location>
</feature>
<dbReference type="Gene3D" id="2.60.120.200">
    <property type="match status" value="1"/>
</dbReference>
<dbReference type="Pfam" id="PF26113">
    <property type="entry name" value="GH16_XgeA"/>
    <property type="match status" value="1"/>
</dbReference>
<dbReference type="AlphaFoldDB" id="A0AAD6MU35"/>
<keyword evidence="5" id="KW-1003">Cell membrane</keyword>
<evidence type="ECO:0000256" key="9">
    <source>
        <dbReference type="ARBA" id="ARBA00023295"/>
    </source>
</evidence>
<evidence type="ECO:0000256" key="3">
    <source>
        <dbReference type="ARBA" id="ARBA00006865"/>
    </source>
</evidence>
<comment type="caution">
    <text evidence="13">The sequence shown here is derived from an EMBL/GenBank/DDBJ whole genome shotgun (WGS) entry which is preliminary data.</text>
</comment>
<dbReference type="PANTHER" id="PTHR10963">
    <property type="entry name" value="GLYCOSYL HYDROLASE-RELATED"/>
    <property type="match status" value="1"/>
</dbReference>
<evidence type="ECO:0000256" key="7">
    <source>
        <dbReference type="ARBA" id="ARBA00022801"/>
    </source>
</evidence>
<comment type="similarity">
    <text evidence="3">Belongs to the glycosyl hydrolase 16 family.</text>
</comment>
<dbReference type="InterPro" id="IPR050546">
    <property type="entry name" value="Glycosyl_Hydrlase_16"/>
</dbReference>
<evidence type="ECO:0000256" key="11">
    <source>
        <dbReference type="SAM" id="SignalP"/>
    </source>
</evidence>
<evidence type="ECO:0000256" key="4">
    <source>
        <dbReference type="ARBA" id="ARBA00012599"/>
    </source>
</evidence>
<protein>
    <recommendedName>
        <fullName evidence="4">endo-1,3(4)-beta-glucanase</fullName>
        <ecNumber evidence="4">3.2.1.6</ecNumber>
    </recommendedName>
</protein>
<evidence type="ECO:0000256" key="10">
    <source>
        <dbReference type="SAM" id="MobiDB-lite"/>
    </source>
</evidence>
<keyword evidence="9" id="KW-0326">Glycosidase</keyword>
<dbReference type="GO" id="GO:0052861">
    <property type="term" value="F:endo-1,3(4)-beta-glucanase activity"/>
    <property type="evidence" value="ECO:0007669"/>
    <property type="project" value="UniProtKB-EC"/>
</dbReference>
<dbReference type="InterPro" id="IPR000757">
    <property type="entry name" value="Beta-glucanase-like"/>
</dbReference>
<accession>A0AAD6MU35</accession>
<keyword evidence="7" id="KW-0378">Hydrolase</keyword>
<dbReference type="GO" id="GO:0005886">
    <property type="term" value="C:plasma membrane"/>
    <property type="evidence" value="ECO:0007669"/>
    <property type="project" value="UniProtKB-SubCell"/>
</dbReference>
<dbReference type="PROSITE" id="PS51762">
    <property type="entry name" value="GH16_2"/>
    <property type="match status" value="1"/>
</dbReference>
<evidence type="ECO:0000256" key="2">
    <source>
        <dbReference type="ARBA" id="ARBA00004609"/>
    </source>
</evidence>
<gene>
    <name evidence="13" type="ORF">N7493_007505</name>
</gene>
<evidence type="ECO:0000256" key="5">
    <source>
        <dbReference type="ARBA" id="ARBA00022475"/>
    </source>
</evidence>
<organism evidence="13 14">
    <name type="scientific">Penicillium malachiteum</name>
    <dbReference type="NCBI Taxonomy" id="1324776"/>
    <lineage>
        <taxon>Eukaryota</taxon>
        <taxon>Fungi</taxon>
        <taxon>Dikarya</taxon>
        <taxon>Ascomycota</taxon>
        <taxon>Pezizomycotina</taxon>
        <taxon>Eurotiomycetes</taxon>
        <taxon>Eurotiomycetidae</taxon>
        <taxon>Eurotiales</taxon>
        <taxon>Aspergillaceae</taxon>
        <taxon>Penicillium</taxon>
    </lineage>
</organism>
<name>A0AAD6MU35_9EURO</name>
<dbReference type="GO" id="GO:0098552">
    <property type="term" value="C:side of membrane"/>
    <property type="evidence" value="ECO:0007669"/>
    <property type="project" value="UniProtKB-KW"/>
</dbReference>
<feature type="signal peptide" evidence="11">
    <location>
        <begin position="1"/>
        <end position="20"/>
    </location>
</feature>
<evidence type="ECO:0000313" key="14">
    <source>
        <dbReference type="Proteomes" id="UP001215712"/>
    </source>
</evidence>
<keyword evidence="6" id="KW-0472">Membrane</keyword>
<keyword evidence="11" id="KW-0732">Signal</keyword>
<proteinExistence type="inferred from homology"/>
<reference evidence="13" key="1">
    <citation type="journal article" date="2023" name="IMA Fungus">
        <title>Comparative genomic study of the Penicillium genus elucidates a diverse pangenome and 15 lateral gene transfer events.</title>
        <authorList>
            <person name="Petersen C."/>
            <person name="Sorensen T."/>
            <person name="Nielsen M.R."/>
            <person name="Sondergaard T.E."/>
            <person name="Sorensen J.L."/>
            <person name="Fitzpatrick D.A."/>
            <person name="Frisvad J.C."/>
            <person name="Nielsen K.L."/>
        </authorList>
    </citation>
    <scope>NUCLEOTIDE SEQUENCE</scope>
    <source>
        <strain evidence="13">IBT 17514</strain>
    </source>
</reference>
<dbReference type="CDD" id="cd02181">
    <property type="entry name" value="GH16_fungal_Lam16A_glucanase"/>
    <property type="match status" value="1"/>
</dbReference>
<sequence length="362" mass="38304">MHALSTLLFAGLSTATYTLSEDYPIDSSFFDKFTFYTETDPTDGYVTYVDNSTAASDGLISASGGSVYIGVDDTNVASGSGRNSVRLTSTNTYNEGLIILDLGHMPSSTCGTWPAFWMVGSDWPNNGEIDIIEGVNQQSTNQMTLHTSDGCTIDNSGFSGSLETSNCYVEASGQSSNAGCAIIDSSTSSYGDGFNNADGGVYATEWTSEAISVWHFANSSVPSDITSGSPDPSGWGTPDAKFSGDCDISSHFSNLQIVFDITFCGDWAGEVWSDGSCSSYASTCDDYVQNNPTAFSNTYWSINSLQVYTESSSTSSSAGASASISISTGDDEGESSHHSHGHTRRSAHGRGSRMHRRSGHSQ</sequence>
<dbReference type="Proteomes" id="UP001215712">
    <property type="component" value="Unassembled WGS sequence"/>
</dbReference>
<dbReference type="SUPFAM" id="SSF49899">
    <property type="entry name" value="Concanavalin A-like lectins/glucanases"/>
    <property type="match status" value="1"/>
</dbReference>
<dbReference type="EMBL" id="JAQJAN010000011">
    <property type="protein sequence ID" value="KAJ5719050.1"/>
    <property type="molecule type" value="Genomic_DNA"/>
</dbReference>
<evidence type="ECO:0000256" key="6">
    <source>
        <dbReference type="ARBA" id="ARBA00022622"/>
    </source>
</evidence>
<reference evidence="13" key="2">
    <citation type="submission" date="2023-01" db="EMBL/GenBank/DDBJ databases">
        <authorList>
            <person name="Petersen C."/>
        </authorList>
    </citation>
    <scope>NUCLEOTIDE SEQUENCE</scope>
    <source>
        <strain evidence="13">IBT 17514</strain>
    </source>
</reference>
<comment type="catalytic activity">
    <reaction evidence="1">
        <text>Endohydrolysis of (1-&gt;3)- or (1-&gt;4)-linkages in beta-D-glucans when the glucose residue whose reducing group is involved in the linkage to be hydrolyzed is itself substituted at C-3.</text>
        <dbReference type="EC" id="3.2.1.6"/>
    </reaction>
</comment>
<keyword evidence="14" id="KW-1185">Reference proteome</keyword>
<feature type="domain" description="GH16" evidence="12">
    <location>
        <begin position="10"/>
        <end position="276"/>
    </location>
</feature>
<keyword evidence="6" id="KW-0325">Glycoprotein</keyword>
<evidence type="ECO:0000256" key="1">
    <source>
        <dbReference type="ARBA" id="ARBA00000124"/>
    </source>
</evidence>
<feature type="chain" id="PRO_5042080609" description="endo-1,3(4)-beta-glucanase" evidence="11">
    <location>
        <begin position="21"/>
        <end position="362"/>
    </location>
</feature>
<keyword evidence="8" id="KW-0449">Lipoprotein</keyword>
<evidence type="ECO:0000259" key="12">
    <source>
        <dbReference type="PROSITE" id="PS51762"/>
    </source>
</evidence>
<dbReference type="FunFam" id="2.60.120.200:FF:000114">
    <property type="entry name" value="Probable endo-1,3(4)-beta-glucanase NFIA_089530"/>
    <property type="match status" value="1"/>
</dbReference>
<dbReference type="InterPro" id="IPR013320">
    <property type="entry name" value="ConA-like_dom_sf"/>
</dbReference>
<dbReference type="GO" id="GO:0009251">
    <property type="term" value="P:glucan catabolic process"/>
    <property type="evidence" value="ECO:0007669"/>
    <property type="project" value="TreeGrafter"/>
</dbReference>
<feature type="region of interest" description="Disordered" evidence="10">
    <location>
        <begin position="314"/>
        <end position="362"/>
    </location>
</feature>
<dbReference type="PANTHER" id="PTHR10963:SF24">
    <property type="entry name" value="GLYCOSIDASE C21B10.07-RELATED"/>
    <property type="match status" value="1"/>
</dbReference>